<proteinExistence type="predicted"/>
<reference evidence="1" key="2">
    <citation type="journal article" date="2015" name="Data Brief">
        <title>Shoot transcriptome of the giant reed, Arundo donax.</title>
        <authorList>
            <person name="Barrero R.A."/>
            <person name="Guerrero F.D."/>
            <person name="Moolhuijzen P."/>
            <person name="Goolsby J.A."/>
            <person name="Tidwell J."/>
            <person name="Bellgard S.E."/>
            <person name="Bellgard M.I."/>
        </authorList>
    </citation>
    <scope>NUCLEOTIDE SEQUENCE</scope>
    <source>
        <tissue evidence="1">Shoot tissue taken approximately 20 cm above the soil surface</tissue>
    </source>
</reference>
<sequence>MKDTLKVYLAASLPDPWRMELLDLINLWI</sequence>
<reference evidence="1" key="1">
    <citation type="submission" date="2014-09" db="EMBL/GenBank/DDBJ databases">
        <authorList>
            <person name="Magalhaes I.L.F."/>
            <person name="Oliveira U."/>
            <person name="Santos F.R."/>
            <person name="Vidigal T.H.D.A."/>
            <person name="Brescovit A.D."/>
            <person name="Santos A.J."/>
        </authorList>
    </citation>
    <scope>NUCLEOTIDE SEQUENCE</scope>
    <source>
        <tissue evidence="1">Shoot tissue taken approximately 20 cm above the soil surface</tissue>
    </source>
</reference>
<name>A0A0A9ETL0_ARUDO</name>
<dbReference type="AlphaFoldDB" id="A0A0A9ETL0"/>
<accession>A0A0A9ETL0</accession>
<organism evidence="1">
    <name type="scientific">Arundo donax</name>
    <name type="common">Giant reed</name>
    <name type="synonym">Donax arundinaceus</name>
    <dbReference type="NCBI Taxonomy" id="35708"/>
    <lineage>
        <taxon>Eukaryota</taxon>
        <taxon>Viridiplantae</taxon>
        <taxon>Streptophyta</taxon>
        <taxon>Embryophyta</taxon>
        <taxon>Tracheophyta</taxon>
        <taxon>Spermatophyta</taxon>
        <taxon>Magnoliopsida</taxon>
        <taxon>Liliopsida</taxon>
        <taxon>Poales</taxon>
        <taxon>Poaceae</taxon>
        <taxon>PACMAD clade</taxon>
        <taxon>Arundinoideae</taxon>
        <taxon>Arundineae</taxon>
        <taxon>Arundo</taxon>
    </lineage>
</organism>
<protein>
    <submittedName>
        <fullName evidence="1">Uncharacterized protein</fullName>
    </submittedName>
</protein>
<evidence type="ECO:0000313" key="1">
    <source>
        <dbReference type="EMBL" id="JAD99367.1"/>
    </source>
</evidence>
<dbReference type="EMBL" id="GBRH01198528">
    <property type="protein sequence ID" value="JAD99367.1"/>
    <property type="molecule type" value="Transcribed_RNA"/>
</dbReference>